<evidence type="ECO:0000256" key="1">
    <source>
        <dbReference type="ARBA" id="ARBA00035885"/>
    </source>
</evidence>
<proteinExistence type="predicted"/>
<reference evidence="3" key="1">
    <citation type="journal article" date="2024" name="Syst. Appl. Microbiol.">
        <title>First single-strain enrichments of Electrothrix cable bacteria, description of E. aestuarii sp. nov. and E. rattekaaiensis sp. nov., and proposal of a cable bacteria taxonomy following the rules of the SeqCode.</title>
        <authorList>
            <person name="Plum-Jensen L.E."/>
            <person name="Schramm A."/>
            <person name="Marshall I.P.G."/>
        </authorList>
    </citation>
    <scope>NUCLEOTIDE SEQUENCE</scope>
    <source>
        <strain evidence="3">Rat1</strain>
    </source>
</reference>
<protein>
    <submittedName>
        <fullName evidence="3">Macro domain-containing protein</fullName>
    </submittedName>
</protein>
<evidence type="ECO:0000313" key="3">
    <source>
        <dbReference type="EMBL" id="XCN73275.1"/>
    </source>
</evidence>
<dbReference type="PROSITE" id="PS51154">
    <property type="entry name" value="MACRO"/>
    <property type="match status" value="1"/>
</dbReference>
<name>A0AAU8LWQ9_9BACT</name>
<dbReference type="GO" id="GO:0140291">
    <property type="term" value="P:peptidyl-glutamate ADP-deribosylation"/>
    <property type="evidence" value="ECO:0007669"/>
    <property type="project" value="TreeGrafter"/>
</dbReference>
<dbReference type="SMART" id="SM00506">
    <property type="entry name" value="A1pp"/>
    <property type="match status" value="1"/>
</dbReference>
<evidence type="ECO:0000259" key="2">
    <source>
        <dbReference type="PROSITE" id="PS51154"/>
    </source>
</evidence>
<dbReference type="PANTHER" id="PTHR12521:SF0">
    <property type="entry name" value="ADP-RIBOSE GLYCOHYDROLASE OARD1"/>
    <property type="match status" value="1"/>
</dbReference>
<dbReference type="Pfam" id="PF01661">
    <property type="entry name" value="Macro"/>
    <property type="match status" value="1"/>
</dbReference>
<dbReference type="InterPro" id="IPR050892">
    <property type="entry name" value="ADP-ribose_metab_enzymes"/>
</dbReference>
<dbReference type="InterPro" id="IPR043472">
    <property type="entry name" value="Macro_dom-like"/>
</dbReference>
<reference evidence="3" key="2">
    <citation type="submission" date="2024-06" db="EMBL/GenBank/DDBJ databases">
        <authorList>
            <person name="Plum-Jensen L.E."/>
            <person name="Schramm A."/>
            <person name="Marshall I.P.G."/>
        </authorList>
    </citation>
    <scope>NUCLEOTIDE SEQUENCE</scope>
    <source>
        <strain evidence="3">Rat1</strain>
    </source>
</reference>
<dbReference type="CDD" id="cd02901">
    <property type="entry name" value="Macro_Poa1p-like"/>
    <property type="match status" value="1"/>
</dbReference>
<dbReference type="PANTHER" id="PTHR12521">
    <property type="entry name" value="PROTEIN C6ORF130"/>
    <property type="match status" value="1"/>
</dbReference>
<accession>A0AAU8LWQ9</accession>
<dbReference type="SUPFAM" id="SSF52949">
    <property type="entry name" value="Macro domain-like"/>
    <property type="match status" value="1"/>
</dbReference>
<dbReference type="KEGG" id="eaj:Q3M24_00500"/>
<gene>
    <name evidence="3" type="ORF">Q3M24_00500</name>
</gene>
<dbReference type="EMBL" id="CP159373">
    <property type="protein sequence ID" value="XCN73275.1"/>
    <property type="molecule type" value="Genomic_DNA"/>
</dbReference>
<organism evidence="3">
    <name type="scientific">Candidatus Electrothrix aestuarii</name>
    <dbReference type="NCBI Taxonomy" id="3062594"/>
    <lineage>
        <taxon>Bacteria</taxon>
        <taxon>Pseudomonadati</taxon>
        <taxon>Thermodesulfobacteriota</taxon>
        <taxon>Desulfobulbia</taxon>
        <taxon>Desulfobulbales</taxon>
        <taxon>Desulfobulbaceae</taxon>
        <taxon>Candidatus Electrothrix</taxon>
    </lineage>
</organism>
<sequence>MSVTFVQGDLFDYDGLDAVCHGCNCAGAMGKGIALEFRKRYPAMYSEYKQKCQDNKFDIGDVFTWKENSLIIFNLGTQKTWRTKATLTAIEISVTEMLQLAIHMKISKIGVPRIGAGLGGLSWIDVKKLLVEIADNYPVELVVFEEFQCIKR</sequence>
<comment type="catalytic activity">
    <reaction evidence="1">
        <text>an N-(ADP-alpha-D-ribosyl)-thymidine in DNA + H2O = a thymidine in DNA + ADP-D-ribose</text>
        <dbReference type="Rhea" id="RHEA:71655"/>
        <dbReference type="Rhea" id="RHEA-COMP:13556"/>
        <dbReference type="Rhea" id="RHEA-COMP:18051"/>
        <dbReference type="ChEBI" id="CHEBI:15377"/>
        <dbReference type="ChEBI" id="CHEBI:57967"/>
        <dbReference type="ChEBI" id="CHEBI:137386"/>
        <dbReference type="ChEBI" id="CHEBI:191199"/>
    </reaction>
    <physiologicalReaction direction="left-to-right" evidence="1">
        <dbReference type="Rhea" id="RHEA:71656"/>
    </physiologicalReaction>
</comment>
<dbReference type="AlphaFoldDB" id="A0AAU8LWQ9"/>
<dbReference type="InterPro" id="IPR002589">
    <property type="entry name" value="Macro_dom"/>
</dbReference>
<dbReference type="Gene3D" id="3.40.220.10">
    <property type="entry name" value="Leucine Aminopeptidase, subunit E, domain 1"/>
    <property type="match status" value="1"/>
</dbReference>
<feature type="domain" description="Macro" evidence="2">
    <location>
        <begin position="1"/>
        <end position="152"/>
    </location>
</feature>